<organism evidence="1 2">
    <name type="scientific">Kitasatospora phosalacinea</name>
    <dbReference type="NCBI Taxonomy" id="2065"/>
    <lineage>
        <taxon>Bacteria</taxon>
        <taxon>Bacillati</taxon>
        <taxon>Actinomycetota</taxon>
        <taxon>Actinomycetes</taxon>
        <taxon>Kitasatosporales</taxon>
        <taxon>Streptomycetaceae</taxon>
        <taxon>Kitasatospora</taxon>
    </lineage>
</organism>
<dbReference type="AlphaFoldDB" id="A0A9W6QEQ6"/>
<comment type="caution">
    <text evidence="1">The sequence shown here is derived from an EMBL/GenBank/DDBJ whole genome shotgun (WGS) entry which is preliminary data.</text>
</comment>
<dbReference type="EMBL" id="BSSA01000027">
    <property type="protein sequence ID" value="GLW73689.1"/>
    <property type="molecule type" value="Genomic_DNA"/>
</dbReference>
<dbReference type="RefSeq" id="WP_285739323.1">
    <property type="nucleotide sequence ID" value="NZ_BSSA01000027.1"/>
</dbReference>
<reference evidence="1" key="1">
    <citation type="submission" date="2023-02" db="EMBL/GenBank/DDBJ databases">
        <title>Kitasatospora phosalacinea NBRC 14627.</title>
        <authorList>
            <person name="Ichikawa N."/>
            <person name="Sato H."/>
            <person name="Tonouchi N."/>
        </authorList>
    </citation>
    <scope>NUCLEOTIDE SEQUENCE</scope>
    <source>
        <strain evidence="1">NBRC 14627</strain>
    </source>
</reference>
<protein>
    <submittedName>
        <fullName evidence="1">Uncharacterized protein</fullName>
    </submittedName>
</protein>
<proteinExistence type="predicted"/>
<evidence type="ECO:0000313" key="1">
    <source>
        <dbReference type="EMBL" id="GLW73689.1"/>
    </source>
</evidence>
<sequence length="176" mass="19721">MFRLIRASTLMESRRRLQHTEYELAEATAILVAQSAGWEPPQALVDGDLAAVLAHVENAVREEAACRAADYAEQHLDPTHCLGLTLAERWSGYPDGSAVYCLGADRWLHYHPGRTLLRTYQSLGWPETEEIHLIKSSPRPWEMQTVASLPALLELLDLNRPHPRSTDSDRAVPAAF</sequence>
<dbReference type="Proteomes" id="UP001165041">
    <property type="component" value="Unassembled WGS sequence"/>
</dbReference>
<gene>
    <name evidence="1" type="ORF">Kpho02_59870</name>
</gene>
<name>A0A9W6QEQ6_9ACTN</name>
<accession>A0A9W6QEQ6</accession>
<evidence type="ECO:0000313" key="2">
    <source>
        <dbReference type="Proteomes" id="UP001165041"/>
    </source>
</evidence>